<evidence type="ECO:0000256" key="2">
    <source>
        <dbReference type="SAM" id="MobiDB-lite"/>
    </source>
</evidence>
<evidence type="ECO:0000313" key="3">
    <source>
        <dbReference type="EMBL" id="MBC5644251.1"/>
    </source>
</evidence>
<keyword evidence="1" id="KW-0175">Coiled coil</keyword>
<keyword evidence="4" id="KW-1185">Reference proteome</keyword>
<feature type="coiled-coil region" evidence="1">
    <location>
        <begin position="710"/>
        <end position="782"/>
    </location>
</feature>
<organism evidence="3 4">
    <name type="scientific">Parabacteroides segnis</name>
    <dbReference type="NCBI Taxonomy" id="2763058"/>
    <lineage>
        <taxon>Bacteria</taxon>
        <taxon>Pseudomonadati</taxon>
        <taxon>Bacteroidota</taxon>
        <taxon>Bacteroidia</taxon>
        <taxon>Bacteroidales</taxon>
        <taxon>Tannerellaceae</taxon>
        <taxon>Parabacteroides</taxon>
    </lineage>
</organism>
<feature type="coiled-coil region" evidence="1">
    <location>
        <begin position="554"/>
        <end position="643"/>
    </location>
</feature>
<feature type="coiled-coil region" evidence="1">
    <location>
        <begin position="46"/>
        <end position="105"/>
    </location>
</feature>
<feature type="coiled-coil region" evidence="1">
    <location>
        <begin position="159"/>
        <end position="203"/>
    </location>
</feature>
<name>A0ABR7E3E4_9BACT</name>
<sequence>MPSIEFIIKANYKEVDEAYARIDALKDLVKGFKADSPEGISIIGDINKEQSKIEKLVEEIRKLKQEQALQAQDAINNVKAQEAALLKLAQQYKDLSEQINNYSNAAPTTATATTKTPSETSSSQSQAAESAKEQSMAFEELNRAILEVNGSLENNVTRLLRERAALDDVKKQLADLTKEEKANGKATEEQKRLRTELSKAELEHKQSISSLRRYIENDIKLNQAAEGSMDQMAQALGRMRATYRSLNAEERNSTFGRSLLKSIQELDTEIKKLDASIGNHQRNVGNYSSALDNLSSAMDGALDAASALPGPIGAAASGIKTLTKASLAFIATPIGAALAAIVAALAVLSSWFTRTEEGQNALNVSSAYFKQTLDSILDVVDDVGEWLFNAFTKPKEALQDLSDFLKDQVMVRLKALGKMGEAVVKIFSKNYKQGFADLGNAWLEQITGIEDAGKKALKFVDENNEKAQKRAALAERENKLAIEQRNWLVERSKLEAKINELRERSQDSSLTEKERLKASKEASVLINQMYEKEQELAVENRDIIAETNKLSHSNAQAKDEEAKATAKINKLDAERAAKNRELLSQQKELNNQIKTKVENANRQKVQVANRIREIEEAQKKISEKEVEAELKIEQNKINAMEEGADKTLAQIQFNYQRQIAEVTKFGNELVKVQQDAEEKAWKAANPNWEKEGKIFEPTIKSISQLPQEELEALAKMLKSIEDLRDRQEQNFLESSLKKYQNYTTQRIKAEEEFDKDKAALEKQRTEQNGKEIDAALAQLEKDREKSIGKIKVDEIMNSEDWTTLFNDMESLSTKKVNELIDTISEQLKNAKLDPINLKAVTDQLDKAKEYVIGVNPFAQLVKYIKEYDAASSDIEKKKALTKALKSALEGADQLSQVFGSLDGMLQEIGVNIPALSGLSNVLGSIASIDFTKPASIITGALGAIGSVFSIGKKVKEMNAAARAEQQKFYDEVHKGEMEYQALLRERARLEQQLGETSISYNSRITAELDKQRKTIDAQVNTLMKQLQQESYISGVGYKHGTWFRKAKTWNEYESLMGKTYDEIEALYMSNKLDGKAKELFEELQKLKEEGAEIDQMLVDQAEAFKEYLSGMTFDSLKESIKSAFEDGKFDIQDAADFTKQVFKKAILQALEAKVLEKALQPFLESFQSDAEAGTLFEPGKMDYYQEWIKRIGEEGNAFMDNLMKLPELADLFKDADATRSAQAKGLASMSQDTGEKLDGKFTAGLIYLDKMTTSSYDIAGSIKDLTRQSYDGWKNVEAIKELSSDIKNINNRIADNTEDIGAILKTIRSDTKGINEDVSYVRTNGLYVKR</sequence>
<protein>
    <submittedName>
        <fullName evidence="3">Uncharacterized protein</fullName>
    </submittedName>
</protein>
<feature type="coiled-coil region" evidence="1">
    <location>
        <begin position="457"/>
        <end position="511"/>
    </location>
</feature>
<gene>
    <name evidence="3" type="ORF">H8S77_15320</name>
</gene>
<evidence type="ECO:0000256" key="1">
    <source>
        <dbReference type="SAM" id="Coils"/>
    </source>
</evidence>
<evidence type="ECO:0000313" key="4">
    <source>
        <dbReference type="Proteomes" id="UP000644010"/>
    </source>
</evidence>
<dbReference type="EMBL" id="JACOOI010000016">
    <property type="protein sequence ID" value="MBC5644251.1"/>
    <property type="molecule type" value="Genomic_DNA"/>
</dbReference>
<comment type="caution">
    <text evidence="3">The sequence shown here is derived from an EMBL/GenBank/DDBJ whole genome shotgun (WGS) entry which is preliminary data.</text>
</comment>
<reference evidence="3 4" key="1">
    <citation type="submission" date="2020-08" db="EMBL/GenBank/DDBJ databases">
        <title>Genome public.</title>
        <authorList>
            <person name="Liu C."/>
            <person name="Sun Q."/>
        </authorList>
    </citation>
    <scope>NUCLEOTIDE SEQUENCE [LARGE SCALE GENOMIC DNA]</scope>
    <source>
        <strain evidence="3 4">BX2</strain>
    </source>
</reference>
<feature type="region of interest" description="Disordered" evidence="2">
    <location>
        <begin position="107"/>
        <end position="134"/>
    </location>
</feature>
<proteinExistence type="predicted"/>
<accession>A0ABR7E3E4</accession>
<feature type="coiled-coil region" evidence="1">
    <location>
        <begin position="1069"/>
        <end position="1096"/>
    </location>
</feature>
<dbReference type="RefSeq" id="WP_186960153.1">
    <property type="nucleotide sequence ID" value="NZ_JACOOI010000016.1"/>
</dbReference>
<dbReference type="Proteomes" id="UP000644010">
    <property type="component" value="Unassembled WGS sequence"/>
</dbReference>